<dbReference type="InterPro" id="IPR023997">
    <property type="entry name" value="TonB-dep_OMP_SusC/RagA_CS"/>
</dbReference>
<dbReference type="NCBIfam" id="TIGR04056">
    <property type="entry name" value="OMP_RagA_SusC"/>
    <property type="match status" value="1"/>
</dbReference>
<evidence type="ECO:0000256" key="5">
    <source>
        <dbReference type="ARBA" id="ARBA00023077"/>
    </source>
</evidence>
<evidence type="ECO:0000313" key="13">
    <source>
        <dbReference type="EMBL" id="MBO9151531.1"/>
    </source>
</evidence>
<evidence type="ECO:0000256" key="8">
    <source>
        <dbReference type="PROSITE-ProRule" id="PRU01360"/>
    </source>
</evidence>
<feature type="chain" id="PRO_5045677840" evidence="10">
    <location>
        <begin position="24"/>
        <end position="1052"/>
    </location>
</feature>
<comment type="caution">
    <text evidence="13">The sequence shown here is derived from an EMBL/GenBank/DDBJ whole genome shotgun (WGS) entry which is preliminary data.</text>
</comment>
<keyword evidence="3 8" id="KW-1134">Transmembrane beta strand</keyword>
<dbReference type="Pfam" id="PF13715">
    <property type="entry name" value="CarbopepD_reg_2"/>
    <property type="match status" value="1"/>
</dbReference>
<keyword evidence="2 8" id="KW-0813">Transport</keyword>
<feature type="domain" description="TonB-dependent receptor-like beta-barrel" evidence="11">
    <location>
        <begin position="422"/>
        <end position="859"/>
    </location>
</feature>
<dbReference type="Gene3D" id="2.40.170.20">
    <property type="entry name" value="TonB-dependent receptor, beta-barrel domain"/>
    <property type="match status" value="1"/>
</dbReference>
<evidence type="ECO:0000313" key="14">
    <source>
        <dbReference type="Proteomes" id="UP000679126"/>
    </source>
</evidence>
<evidence type="ECO:0000256" key="6">
    <source>
        <dbReference type="ARBA" id="ARBA00023136"/>
    </source>
</evidence>
<evidence type="ECO:0000256" key="9">
    <source>
        <dbReference type="RuleBase" id="RU003357"/>
    </source>
</evidence>
<evidence type="ECO:0000259" key="12">
    <source>
        <dbReference type="Pfam" id="PF07715"/>
    </source>
</evidence>
<evidence type="ECO:0000259" key="11">
    <source>
        <dbReference type="Pfam" id="PF00593"/>
    </source>
</evidence>
<dbReference type="Gene3D" id="2.170.130.10">
    <property type="entry name" value="TonB-dependent receptor, plug domain"/>
    <property type="match status" value="1"/>
</dbReference>
<dbReference type="Proteomes" id="UP000679126">
    <property type="component" value="Unassembled WGS sequence"/>
</dbReference>
<dbReference type="InterPro" id="IPR039426">
    <property type="entry name" value="TonB-dep_rcpt-like"/>
</dbReference>
<dbReference type="InterPro" id="IPR000531">
    <property type="entry name" value="Beta-barrel_TonB"/>
</dbReference>
<dbReference type="PROSITE" id="PS51257">
    <property type="entry name" value="PROKAR_LIPOPROTEIN"/>
    <property type="match status" value="1"/>
</dbReference>
<sequence>MRHGVQCAMLMIALVVLSCPASAQQVSPSVTGKVTDDQGVGLPGVSVRLKNGTAGASTDKNGAFTVKVPNLQGTLVFNHIGFKKHEEPLRGRTSITITLLEDASKLNEVVVIGYGSTSKKDLTGSVSQVQVEDLQKAPVLSFDQALAGRVAGVQVSSNDGQPGAEGINIVIRGANSLSQSNSPLFVVDGFPMEDPENMSLNPEDIKTINILKDASATAIYGARGANGVVVIETKRGQIGAPVITATASLGFQEVSKRMDVMSPYEFVSYQLERDSTNAKTSYLSNATLDDYKNVKGVDWQDELFRNAPMQVYNLAMRGGNQGTKYSVSGSVADQQGVLVNSGLSRYQGRFVIDQNIGKKVTAGLNVNYSKVSNFGQIASSINAGNGASAYLLYSVWGYRPVSGKSLDDATDLSEELMDDEIDETMDYRINPIINAKNEVRRSATKNLLANAYIAYEIIPGLKLRISGGVENLSRQNTSFYNSLTSRGTPLFPNNTKGQYGSVNFVERSSWLNENTLTWTKRFNRKHRLEVLGGFTMQGNKASGYGFMSQNVPNESLGVAGLEQGIPGSTSSSATESKLGSFLARVNYNFLSRYLLTVSFRADGSSKFAPENRWAYFPSAAFAWQIKEEKFMQSLPFISDAKLRTSYGVTGNNRVNDFATLPALTSPIGASYSFNNSMPQTGVIQTSLGNTKLKWETTAQADLGLDLGFLKNRIQFTVDLYRKTTSDLLLNADLPATTAFARVYKNIGKVRNEGLELTLTTTNIKSGSFSWSTDVNVSFNRNKVLGLSENQDNLLSTVGWENSFSTVPLYVAALNQPAAMFFGYLTDGLYQVDDFDVSASGAYTLKLSEPTNGMANYRIQPGDIRYKDVNLDGVVDEKDRVVIGRVLPKHVGGLNNNFRYKGFDLGIFFQWSYGNKIYNANRTMFEGNMSNRTGLNQFASYTDRWSIDNQDSKRFRAGGYGPAGYYSDYFLEDGSYLRLKTVSLSYAIPSKILRSSFVKNISASVAAQNLYTWTKYSGMDPEVSVRNSALTPGFDYSAYPRARTLTFSIRAGF</sequence>
<dbReference type="Pfam" id="PF00593">
    <property type="entry name" value="TonB_dep_Rec_b-barrel"/>
    <property type="match status" value="1"/>
</dbReference>
<keyword evidence="5 9" id="KW-0798">TonB box</keyword>
<dbReference type="InterPro" id="IPR036942">
    <property type="entry name" value="Beta-barrel_TonB_sf"/>
</dbReference>
<comment type="subcellular location">
    <subcellularLocation>
        <location evidence="1 8">Cell outer membrane</location>
        <topology evidence="1 8">Multi-pass membrane protein</topology>
    </subcellularLocation>
</comment>
<name>A0ABS3YA52_9BACT</name>
<dbReference type="SUPFAM" id="SSF56935">
    <property type="entry name" value="Porins"/>
    <property type="match status" value="1"/>
</dbReference>
<comment type="similarity">
    <text evidence="8 9">Belongs to the TonB-dependent receptor family.</text>
</comment>
<evidence type="ECO:0000256" key="7">
    <source>
        <dbReference type="ARBA" id="ARBA00023237"/>
    </source>
</evidence>
<proteinExistence type="inferred from homology"/>
<dbReference type="SUPFAM" id="SSF49464">
    <property type="entry name" value="Carboxypeptidase regulatory domain-like"/>
    <property type="match status" value="1"/>
</dbReference>
<gene>
    <name evidence="13" type="ORF">J7I43_04890</name>
</gene>
<dbReference type="NCBIfam" id="TIGR04057">
    <property type="entry name" value="SusC_RagA_signa"/>
    <property type="match status" value="1"/>
</dbReference>
<evidence type="ECO:0000256" key="2">
    <source>
        <dbReference type="ARBA" id="ARBA00022448"/>
    </source>
</evidence>
<feature type="domain" description="TonB-dependent receptor plug" evidence="12">
    <location>
        <begin position="119"/>
        <end position="228"/>
    </location>
</feature>
<dbReference type="PROSITE" id="PS52016">
    <property type="entry name" value="TONB_DEPENDENT_REC_3"/>
    <property type="match status" value="1"/>
</dbReference>
<keyword evidence="4 8" id="KW-0812">Transmembrane</keyword>
<dbReference type="EMBL" id="JAGHKP010000001">
    <property type="protein sequence ID" value="MBO9151531.1"/>
    <property type="molecule type" value="Genomic_DNA"/>
</dbReference>
<dbReference type="InterPro" id="IPR023996">
    <property type="entry name" value="TonB-dep_OMP_SusC/RagA"/>
</dbReference>
<evidence type="ECO:0000256" key="1">
    <source>
        <dbReference type="ARBA" id="ARBA00004571"/>
    </source>
</evidence>
<keyword evidence="7 8" id="KW-0998">Cell outer membrane</keyword>
<keyword evidence="6 8" id="KW-0472">Membrane</keyword>
<organism evidence="13 14">
    <name type="scientific">Chitinophaga chungangae</name>
    <dbReference type="NCBI Taxonomy" id="2821488"/>
    <lineage>
        <taxon>Bacteria</taxon>
        <taxon>Pseudomonadati</taxon>
        <taxon>Bacteroidota</taxon>
        <taxon>Chitinophagia</taxon>
        <taxon>Chitinophagales</taxon>
        <taxon>Chitinophagaceae</taxon>
        <taxon>Chitinophaga</taxon>
    </lineage>
</organism>
<reference evidence="14" key="1">
    <citation type="submission" date="2021-03" db="EMBL/GenBank/DDBJ databases">
        <title>Assistant Professor.</title>
        <authorList>
            <person name="Huq M.A."/>
        </authorList>
    </citation>
    <scope>NUCLEOTIDE SEQUENCE [LARGE SCALE GENOMIC DNA]</scope>
    <source>
        <strain evidence="14">MAH-28</strain>
    </source>
</reference>
<evidence type="ECO:0000256" key="10">
    <source>
        <dbReference type="SAM" id="SignalP"/>
    </source>
</evidence>
<dbReference type="Gene3D" id="2.60.40.1120">
    <property type="entry name" value="Carboxypeptidase-like, regulatory domain"/>
    <property type="match status" value="1"/>
</dbReference>
<dbReference type="InterPro" id="IPR037066">
    <property type="entry name" value="Plug_dom_sf"/>
</dbReference>
<accession>A0ABS3YA52</accession>
<dbReference type="InterPro" id="IPR008969">
    <property type="entry name" value="CarboxyPept-like_regulatory"/>
</dbReference>
<dbReference type="InterPro" id="IPR012910">
    <property type="entry name" value="Plug_dom"/>
</dbReference>
<keyword evidence="10" id="KW-0732">Signal</keyword>
<dbReference type="RefSeq" id="WP_209143820.1">
    <property type="nucleotide sequence ID" value="NZ_JAGHKP010000001.1"/>
</dbReference>
<keyword evidence="13" id="KW-0675">Receptor</keyword>
<evidence type="ECO:0000256" key="3">
    <source>
        <dbReference type="ARBA" id="ARBA00022452"/>
    </source>
</evidence>
<protein>
    <submittedName>
        <fullName evidence="13">TonB-dependent receptor</fullName>
    </submittedName>
</protein>
<dbReference type="Pfam" id="PF07715">
    <property type="entry name" value="Plug"/>
    <property type="match status" value="1"/>
</dbReference>
<evidence type="ECO:0000256" key="4">
    <source>
        <dbReference type="ARBA" id="ARBA00022692"/>
    </source>
</evidence>
<keyword evidence="14" id="KW-1185">Reference proteome</keyword>
<feature type="signal peptide" evidence="10">
    <location>
        <begin position="1"/>
        <end position="23"/>
    </location>
</feature>